<feature type="compositionally biased region" description="Pro residues" evidence="3">
    <location>
        <begin position="536"/>
        <end position="563"/>
    </location>
</feature>
<dbReference type="Gene3D" id="1.10.472.10">
    <property type="entry name" value="Cyclin-like"/>
    <property type="match status" value="3"/>
</dbReference>
<dbReference type="GO" id="GO:0006357">
    <property type="term" value="P:regulation of transcription by RNA polymerase II"/>
    <property type="evidence" value="ECO:0007669"/>
    <property type="project" value="InterPro"/>
</dbReference>
<keyword evidence="1 2" id="KW-0195">Cyclin</keyword>
<comment type="similarity">
    <text evidence="2">Belongs to the cyclin family.</text>
</comment>
<reference evidence="5 6" key="1">
    <citation type="submission" date="2019-01" db="EMBL/GenBank/DDBJ databases">
        <title>Draft Genome and Complete Hox-Cluster Characterization of the Sterlet Sturgeon (Acipenser ruthenus).</title>
        <authorList>
            <person name="Wei Q."/>
        </authorList>
    </citation>
    <scope>NUCLEOTIDE SEQUENCE [LARGE SCALE GENOMIC DNA]</scope>
    <source>
        <strain evidence="5">WHYD16114868_AA</strain>
        <tissue evidence="5">Blood</tissue>
    </source>
</reference>
<comment type="caution">
    <text evidence="5">The sequence shown here is derived from an EMBL/GenBank/DDBJ whole genome shotgun (WGS) entry which is preliminary data.</text>
</comment>
<evidence type="ECO:0000313" key="5">
    <source>
        <dbReference type="EMBL" id="RXM96151.1"/>
    </source>
</evidence>
<name>A0A444V6Z5_ACIRT</name>
<dbReference type="AlphaFoldDB" id="A0A444V6Z5"/>
<dbReference type="InterPro" id="IPR036915">
    <property type="entry name" value="Cyclin-like_sf"/>
</dbReference>
<accession>A0A444V6Z5</accession>
<dbReference type="Proteomes" id="UP000289886">
    <property type="component" value="Unassembled WGS sequence"/>
</dbReference>
<evidence type="ECO:0000313" key="6">
    <source>
        <dbReference type="Proteomes" id="UP000289886"/>
    </source>
</evidence>
<dbReference type="Pfam" id="PF00134">
    <property type="entry name" value="Cyclin_N"/>
    <property type="match status" value="1"/>
</dbReference>
<dbReference type="SUPFAM" id="SSF47954">
    <property type="entry name" value="Cyclin-like"/>
    <property type="match status" value="3"/>
</dbReference>
<dbReference type="InterPro" id="IPR006671">
    <property type="entry name" value="Cyclin_N"/>
</dbReference>
<dbReference type="GO" id="GO:0016538">
    <property type="term" value="F:cyclin-dependent protein serine/threonine kinase regulator activity"/>
    <property type="evidence" value="ECO:0007669"/>
    <property type="project" value="InterPro"/>
</dbReference>
<feature type="compositionally biased region" description="Low complexity" evidence="3">
    <location>
        <begin position="248"/>
        <end position="264"/>
    </location>
</feature>
<feature type="compositionally biased region" description="Pro residues" evidence="3">
    <location>
        <begin position="601"/>
        <end position="695"/>
    </location>
</feature>
<feature type="domain" description="Cyclin-like" evidence="4">
    <location>
        <begin position="97"/>
        <end position="183"/>
    </location>
</feature>
<evidence type="ECO:0000256" key="3">
    <source>
        <dbReference type="SAM" id="MobiDB-lite"/>
    </source>
</evidence>
<dbReference type="PANTHER" id="PTHR10026">
    <property type="entry name" value="CYCLIN"/>
    <property type="match status" value="1"/>
</dbReference>
<organism evidence="5 6">
    <name type="scientific">Acipenser ruthenus</name>
    <name type="common">Sterlet sturgeon</name>
    <dbReference type="NCBI Taxonomy" id="7906"/>
    <lineage>
        <taxon>Eukaryota</taxon>
        <taxon>Metazoa</taxon>
        <taxon>Chordata</taxon>
        <taxon>Craniata</taxon>
        <taxon>Vertebrata</taxon>
        <taxon>Euteleostomi</taxon>
        <taxon>Actinopterygii</taxon>
        <taxon>Chondrostei</taxon>
        <taxon>Acipenseriformes</taxon>
        <taxon>Acipenseridae</taxon>
        <taxon>Acipenser</taxon>
    </lineage>
</organism>
<evidence type="ECO:0000259" key="4">
    <source>
        <dbReference type="SMART" id="SM00385"/>
    </source>
</evidence>
<feature type="compositionally biased region" description="Pro residues" evidence="3">
    <location>
        <begin position="305"/>
        <end position="315"/>
    </location>
</feature>
<dbReference type="InterPro" id="IPR013763">
    <property type="entry name" value="Cyclin-like_dom"/>
</dbReference>
<dbReference type="FunFam" id="1.10.472.10:FF:000018">
    <property type="entry name" value="Cyclin-K (Predicted)"/>
    <property type="match status" value="1"/>
</dbReference>
<feature type="domain" description="Cyclin-like" evidence="4">
    <location>
        <begin position="1"/>
        <end position="84"/>
    </location>
</feature>
<evidence type="ECO:0000256" key="2">
    <source>
        <dbReference type="RuleBase" id="RU000383"/>
    </source>
</evidence>
<gene>
    <name evidence="5" type="ORF">EOD39_16049</name>
</gene>
<keyword evidence="6" id="KW-1185">Reference proteome</keyword>
<feature type="compositionally biased region" description="Pro residues" evidence="3">
    <location>
        <begin position="345"/>
        <end position="372"/>
    </location>
</feature>
<dbReference type="InterPro" id="IPR043198">
    <property type="entry name" value="Cyclin/Ssn8"/>
</dbReference>
<feature type="compositionally biased region" description="Low complexity" evidence="3">
    <location>
        <begin position="564"/>
        <end position="581"/>
    </location>
</feature>
<feature type="compositionally biased region" description="Pro residues" evidence="3">
    <location>
        <begin position="410"/>
        <end position="504"/>
    </location>
</feature>
<protein>
    <submittedName>
        <fullName evidence="5">Cyclin-K</fullName>
    </submittedName>
</protein>
<dbReference type="EMBL" id="SCEB01001821">
    <property type="protein sequence ID" value="RXM96151.1"/>
    <property type="molecule type" value="Genomic_DNA"/>
</dbReference>
<sequence length="707" mass="76678">MALNILAVYSLKIDVMTRKIEWKCWNVQVTGACCLFLAGKVEETPKKCKDIIKTARSLLNDVQFAQFGDDPKEEVMVLERILLQTIKFDLQVEHPYQFLLRYAKQLKGDKNKLQKLVQMAWTFVNDSLCTMLSLQWEPEIIAVAVMYLAGRLCKFEIQEWASKQMYRKWWEQFVQDVPVELLEGNLCTMLSLQWEPEIIAVAVMYLAGRLYICHQILDLYSQGKQPIPQQIQEKEKIMPTLQQLQALAQAQGQNSGQSQLGQQAKKASPQSSPPKQLKRPHVGSPKDESKVSEQVVSKIPRLETPLPPLPSVQPPPDRKPPPVVSAPVGEADLAVTGDSIEIPKGPVPPPPHQAPVHQPPPLPHRPPPPPPSSYIMGMSTSSSYMSGEGYQSLQSMMKTEGPSYGAMPPSYGPPMPYHPHVYPPNPPPPVPPPSANYPPPNLPPPSPAYPPPGYNHNYPPPPRLPPGHGVPPPGLGIPPANYPPHPGPPGGQPQVPPLPPPGMPPVGDRKPPPVVSAPVGEADLAVTGDSIEIPKGPVPPPPHQAPVHQPPPLPHRPPPPPPSSYIMGMSTSSSYMSGEGYQSLQSMMKTEGPSYGAMPPSYGPPMPYHPHVYPPNPPPPVPPPSANYPPPNLPPPSPAYPPPGYNHNYPPPPRLPPGHGVPPPGLGIPPANYPPHPGPPGGQPQVPPLPPPGMPPVGGLSRGGWMR</sequence>
<evidence type="ECO:0000256" key="1">
    <source>
        <dbReference type="ARBA" id="ARBA00023127"/>
    </source>
</evidence>
<feature type="region of interest" description="Disordered" evidence="3">
    <location>
        <begin position="248"/>
        <end position="707"/>
    </location>
</feature>
<dbReference type="CDD" id="cd20531">
    <property type="entry name" value="CYCLIN_CCNK_rpt2"/>
    <property type="match status" value="1"/>
</dbReference>
<proteinExistence type="inferred from homology"/>
<feature type="compositionally biased region" description="Low complexity" evidence="3">
    <location>
        <begin position="373"/>
        <end position="390"/>
    </location>
</feature>
<dbReference type="SMART" id="SM00385">
    <property type="entry name" value="CYCLIN"/>
    <property type="match status" value="2"/>
</dbReference>